<dbReference type="SUPFAM" id="SSF53335">
    <property type="entry name" value="S-adenosyl-L-methionine-dependent methyltransferases"/>
    <property type="match status" value="1"/>
</dbReference>
<name>A0ABW4XI43_9GAMM</name>
<comment type="caution">
    <text evidence="2">The sequence shown here is derived from an EMBL/GenBank/DDBJ whole genome shotgun (WGS) entry which is preliminary data.</text>
</comment>
<dbReference type="EMBL" id="JBHUHT010000007">
    <property type="protein sequence ID" value="MFD2094925.1"/>
    <property type="molecule type" value="Genomic_DNA"/>
</dbReference>
<accession>A0ABW4XI43</accession>
<evidence type="ECO:0000259" key="1">
    <source>
        <dbReference type="Pfam" id="PF08241"/>
    </source>
</evidence>
<dbReference type="Pfam" id="PF08241">
    <property type="entry name" value="Methyltransf_11"/>
    <property type="match status" value="1"/>
</dbReference>
<feature type="domain" description="Methyltransferase type 11" evidence="1">
    <location>
        <begin position="35"/>
        <end position="122"/>
    </location>
</feature>
<dbReference type="RefSeq" id="WP_345338072.1">
    <property type="nucleotide sequence ID" value="NZ_BAABLI010000004.1"/>
</dbReference>
<sequence>MSVDCRKYLKSARFVPNLTHGLLDLLELTTGQDLLDLGCGDGELTSRLIDKGFNVTAVDINEGMVEAARERGIPAHCIDARDLSFCDEFDIVLSNAVLHWFSEHDQVCQNVYRSLKPGGHFIAECGGYGNVDTIIKGIEASISEDDQLGTFSNPWTFRSAEEFKDILIKTGFEVIDIQLIPRPTVTSCSLADWLDTFLSDSHLQLNKSSREEFFNRVSEKAYSALYDKQDGWILDYVRLRFIARKI</sequence>
<dbReference type="EC" id="2.1.1.-" evidence="2"/>
<proteinExistence type="predicted"/>
<keyword evidence="2" id="KW-0808">Transferase</keyword>
<dbReference type="PANTHER" id="PTHR43861">
    <property type="entry name" value="TRANS-ACONITATE 2-METHYLTRANSFERASE-RELATED"/>
    <property type="match status" value="1"/>
</dbReference>
<reference evidence="3" key="1">
    <citation type="journal article" date="2019" name="Int. J. Syst. Evol. Microbiol.">
        <title>The Global Catalogue of Microorganisms (GCM) 10K type strain sequencing project: providing services to taxonomists for standard genome sequencing and annotation.</title>
        <authorList>
            <consortium name="The Broad Institute Genomics Platform"/>
            <consortium name="The Broad Institute Genome Sequencing Center for Infectious Disease"/>
            <person name="Wu L."/>
            <person name="Ma J."/>
        </authorList>
    </citation>
    <scope>NUCLEOTIDE SEQUENCE [LARGE SCALE GENOMIC DNA]</scope>
    <source>
        <strain evidence="3">CGMCC 1.10992</strain>
    </source>
</reference>
<gene>
    <name evidence="2" type="ORF">ACFSJ3_02950</name>
</gene>
<keyword evidence="3" id="KW-1185">Reference proteome</keyword>
<keyword evidence="2" id="KW-0489">Methyltransferase</keyword>
<evidence type="ECO:0000313" key="3">
    <source>
        <dbReference type="Proteomes" id="UP001597380"/>
    </source>
</evidence>
<dbReference type="GO" id="GO:0008168">
    <property type="term" value="F:methyltransferase activity"/>
    <property type="evidence" value="ECO:0007669"/>
    <property type="project" value="UniProtKB-KW"/>
</dbReference>
<organism evidence="2 3">
    <name type="scientific">Corallincola platygyrae</name>
    <dbReference type="NCBI Taxonomy" id="1193278"/>
    <lineage>
        <taxon>Bacteria</taxon>
        <taxon>Pseudomonadati</taxon>
        <taxon>Pseudomonadota</taxon>
        <taxon>Gammaproteobacteria</taxon>
        <taxon>Alteromonadales</taxon>
        <taxon>Psychromonadaceae</taxon>
        <taxon>Corallincola</taxon>
    </lineage>
</organism>
<dbReference type="InterPro" id="IPR013216">
    <property type="entry name" value="Methyltransf_11"/>
</dbReference>
<dbReference type="Proteomes" id="UP001597380">
    <property type="component" value="Unassembled WGS sequence"/>
</dbReference>
<dbReference type="CDD" id="cd02440">
    <property type="entry name" value="AdoMet_MTases"/>
    <property type="match status" value="1"/>
</dbReference>
<evidence type="ECO:0000313" key="2">
    <source>
        <dbReference type="EMBL" id="MFD2094925.1"/>
    </source>
</evidence>
<protein>
    <submittedName>
        <fullName evidence="2">Class I SAM-dependent methyltransferase</fullName>
        <ecNumber evidence="2">2.1.1.-</ecNumber>
    </submittedName>
</protein>
<dbReference type="InterPro" id="IPR029063">
    <property type="entry name" value="SAM-dependent_MTases_sf"/>
</dbReference>
<dbReference type="GO" id="GO:0032259">
    <property type="term" value="P:methylation"/>
    <property type="evidence" value="ECO:0007669"/>
    <property type="project" value="UniProtKB-KW"/>
</dbReference>
<dbReference type="PANTHER" id="PTHR43861:SF1">
    <property type="entry name" value="TRANS-ACONITATE 2-METHYLTRANSFERASE"/>
    <property type="match status" value="1"/>
</dbReference>
<dbReference type="Gene3D" id="3.40.50.150">
    <property type="entry name" value="Vaccinia Virus protein VP39"/>
    <property type="match status" value="1"/>
</dbReference>